<gene>
    <name evidence="1" type="ORF">E2C01_070138</name>
</gene>
<evidence type="ECO:0000313" key="2">
    <source>
        <dbReference type="Proteomes" id="UP000324222"/>
    </source>
</evidence>
<sequence length="8" mass="910">MLTMSLSK</sequence>
<name>A0A5B7I4M7_PORTR</name>
<protein>
    <submittedName>
        <fullName evidence="1">Uncharacterized protein</fullName>
    </submittedName>
</protein>
<accession>A0A5B7I4M7</accession>
<dbReference type="Proteomes" id="UP000324222">
    <property type="component" value="Unassembled WGS sequence"/>
</dbReference>
<reference evidence="1 2" key="1">
    <citation type="submission" date="2019-05" db="EMBL/GenBank/DDBJ databases">
        <title>Another draft genome of Portunus trituberculatus and its Hox gene families provides insights of decapod evolution.</title>
        <authorList>
            <person name="Jeong J.-H."/>
            <person name="Song I."/>
            <person name="Kim S."/>
            <person name="Choi T."/>
            <person name="Kim D."/>
            <person name="Ryu S."/>
            <person name="Kim W."/>
        </authorList>
    </citation>
    <scope>NUCLEOTIDE SEQUENCE [LARGE SCALE GENOMIC DNA]</scope>
    <source>
        <tissue evidence="1">Muscle</tissue>
    </source>
</reference>
<dbReference type="EMBL" id="VSRR010041776">
    <property type="protein sequence ID" value="MPC75744.1"/>
    <property type="molecule type" value="Genomic_DNA"/>
</dbReference>
<evidence type="ECO:0000313" key="1">
    <source>
        <dbReference type="EMBL" id="MPC75744.1"/>
    </source>
</evidence>
<organism evidence="1 2">
    <name type="scientific">Portunus trituberculatus</name>
    <name type="common">Swimming crab</name>
    <name type="synonym">Neptunus trituberculatus</name>
    <dbReference type="NCBI Taxonomy" id="210409"/>
    <lineage>
        <taxon>Eukaryota</taxon>
        <taxon>Metazoa</taxon>
        <taxon>Ecdysozoa</taxon>
        <taxon>Arthropoda</taxon>
        <taxon>Crustacea</taxon>
        <taxon>Multicrustacea</taxon>
        <taxon>Malacostraca</taxon>
        <taxon>Eumalacostraca</taxon>
        <taxon>Eucarida</taxon>
        <taxon>Decapoda</taxon>
        <taxon>Pleocyemata</taxon>
        <taxon>Brachyura</taxon>
        <taxon>Eubrachyura</taxon>
        <taxon>Portunoidea</taxon>
        <taxon>Portunidae</taxon>
        <taxon>Portuninae</taxon>
        <taxon>Portunus</taxon>
    </lineage>
</organism>
<proteinExistence type="predicted"/>
<keyword evidence="2" id="KW-1185">Reference proteome</keyword>
<comment type="caution">
    <text evidence="1">The sequence shown here is derived from an EMBL/GenBank/DDBJ whole genome shotgun (WGS) entry which is preliminary data.</text>
</comment>